<dbReference type="Pfam" id="PF01381">
    <property type="entry name" value="HTH_3"/>
    <property type="match status" value="1"/>
</dbReference>
<dbReference type="PROSITE" id="PS50943">
    <property type="entry name" value="HTH_CROC1"/>
    <property type="match status" value="1"/>
</dbReference>
<keyword evidence="2" id="KW-1133">Transmembrane helix</keyword>
<feature type="domain" description="HTH cro/C1-type" evidence="3">
    <location>
        <begin position="7"/>
        <end position="61"/>
    </location>
</feature>
<dbReference type="InterPro" id="IPR010982">
    <property type="entry name" value="Lambda_DNA-bd_dom_sf"/>
</dbReference>
<keyword evidence="2" id="KW-0472">Membrane</keyword>
<dbReference type="SMART" id="SM00530">
    <property type="entry name" value="HTH_XRE"/>
    <property type="match status" value="1"/>
</dbReference>
<evidence type="ECO:0000313" key="4">
    <source>
        <dbReference type="EMBL" id="KRM67737.1"/>
    </source>
</evidence>
<comment type="caution">
    <text evidence="4">The sequence shown here is derived from an EMBL/GenBank/DDBJ whole genome shotgun (WGS) entry which is preliminary data.</text>
</comment>
<proteinExistence type="predicted"/>
<organism evidence="4 5">
    <name type="scientific">Apilactobacillus ozensis DSM 23829 = JCM 17196</name>
    <dbReference type="NCBI Taxonomy" id="1423781"/>
    <lineage>
        <taxon>Bacteria</taxon>
        <taxon>Bacillati</taxon>
        <taxon>Bacillota</taxon>
        <taxon>Bacilli</taxon>
        <taxon>Lactobacillales</taxon>
        <taxon>Lactobacillaceae</taxon>
        <taxon>Apilactobacillus</taxon>
    </lineage>
</organism>
<protein>
    <recommendedName>
        <fullName evidence="3">HTH cro/C1-type domain-containing protein</fullName>
    </recommendedName>
</protein>
<dbReference type="SUPFAM" id="SSF47413">
    <property type="entry name" value="lambda repressor-like DNA-binding domains"/>
    <property type="match status" value="1"/>
</dbReference>
<keyword evidence="5" id="KW-1185">Reference proteome</keyword>
<dbReference type="EMBL" id="AYYQ01000035">
    <property type="protein sequence ID" value="KRM67737.1"/>
    <property type="molecule type" value="Genomic_DNA"/>
</dbReference>
<evidence type="ECO:0000256" key="2">
    <source>
        <dbReference type="SAM" id="Phobius"/>
    </source>
</evidence>
<evidence type="ECO:0000256" key="1">
    <source>
        <dbReference type="ARBA" id="ARBA00023125"/>
    </source>
</evidence>
<feature type="transmembrane region" description="Helical" evidence="2">
    <location>
        <begin position="81"/>
        <end position="101"/>
    </location>
</feature>
<dbReference type="OrthoDB" id="9805856at2"/>
<dbReference type="Proteomes" id="UP000052012">
    <property type="component" value="Unassembled WGS sequence"/>
</dbReference>
<dbReference type="STRING" id="1423781.FD06_GL000456"/>
<keyword evidence="2" id="KW-0812">Transmembrane</keyword>
<dbReference type="AlphaFoldDB" id="A0A0R2AUZ9"/>
<dbReference type="GO" id="GO:0003677">
    <property type="term" value="F:DNA binding"/>
    <property type="evidence" value="ECO:0007669"/>
    <property type="project" value="UniProtKB-KW"/>
</dbReference>
<evidence type="ECO:0000313" key="5">
    <source>
        <dbReference type="Proteomes" id="UP000052012"/>
    </source>
</evidence>
<dbReference type="PANTHER" id="PTHR46558:SF15">
    <property type="entry name" value="HELIX-TURN-HELIX DOMAIN PROTEIN"/>
    <property type="match status" value="1"/>
</dbReference>
<name>A0A0R2AUZ9_9LACO</name>
<dbReference type="InterPro" id="IPR001387">
    <property type="entry name" value="Cro/C1-type_HTH"/>
</dbReference>
<accession>A0A0R2AUZ9</accession>
<dbReference type="Gene3D" id="1.10.260.40">
    <property type="entry name" value="lambda repressor-like DNA-binding domains"/>
    <property type="match status" value="1"/>
</dbReference>
<sequence>MNLGEKIRKLRIKNNITQYDLANKINVSRTTVSGWETNRSIPDLLTIMDICKFFNVKIDYLIRNDKILLKKISISKRKKHLLILTTALIITMLSIMIWFSISCYNAGLSTIKPSSIKIIKIKKIPFYFKENKLKNIEKHKDYKYDIYFKYNGTFSYIEYPSVENYKDPSGNLFISMSARNSLNIFRNLKLHDKTYKVTLGAYPYSKNMGKSIIMYYPDEIGNKKISTLKSNRILINAKDNK</sequence>
<gene>
    <name evidence="4" type="ORF">FD06_GL000456</name>
</gene>
<dbReference type="CDD" id="cd00093">
    <property type="entry name" value="HTH_XRE"/>
    <property type="match status" value="1"/>
</dbReference>
<evidence type="ECO:0000259" key="3">
    <source>
        <dbReference type="PROSITE" id="PS50943"/>
    </source>
</evidence>
<dbReference type="PATRIC" id="fig|1423781.4.peg.468"/>
<dbReference type="RefSeq" id="WP_054657633.1">
    <property type="nucleotide sequence ID" value="NZ_AYYQ01000035.1"/>
</dbReference>
<reference evidence="4 5" key="1">
    <citation type="journal article" date="2015" name="Genome Announc.">
        <title>Expanding the biotechnology potential of lactobacilli through comparative genomics of 213 strains and associated genera.</title>
        <authorList>
            <person name="Sun Z."/>
            <person name="Harris H.M."/>
            <person name="McCann A."/>
            <person name="Guo C."/>
            <person name="Argimon S."/>
            <person name="Zhang W."/>
            <person name="Yang X."/>
            <person name="Jeffery I.B."/>
            <person name="Cooney J.C."/>
            <person name="Kagawa T.F."/>
            <person name="Liu W."/>
            <person name="Song Y."/>
            <person name="Salvetti E."/>
            <person name="Wrobel A."/>
            <person name="Rasinkangas P."/>
            <person name="Parkhill J."/>
            <person name="Rea M.C."/>
            <person name="O'Sullivan O."/>
            <person name="Ritari J."/>
            <person name="Douillard F.P."/>
            <person name="Paul Ross R."/>
            <person name="Yang R."/>
            <person name="Briner A.E."/>
            <person name="Felis G.E."/>
            <person name="de Vos W.M."/>
            <person name="Barrangou R."/>
            <person name="Klaenhammer T.R."/>
            <person name="Caufield P.W."/>
            <person name="Cui Y."/>
            <person name="Zhang H."/>
            <person name="O'Toole P.W."/>
        </authorList>
    </citation>
    <scope>NUCLEOTIDE SEQUENCE [LARGE SCALE GENOMIC DNA]</scope>
    <source>
        <strain evidence="4 5">DSM 23829</strain>
    </source>
</reference>
<keyword evidence="1" id="KW-0238">DNA-binding</keyword>
<dbReference type="PANTHER" id="PTHR46558">
    <property type="entry name" value="TRACRIPTIONAL REGULATORY PROTEIN-RELATED-RELATED"/>
    <property type="match status" value="1"/>
</dbReference>